<dbReference type="SUPFAM" id="SSF53807">
    <property type="entry name" value="Helical backbone' metal receptor"/>
    <property type="match status" value="1"/>
</dbReference>
<dbReference type="Pfam" id="PF01297">
    <property type="entry name" value="ZnuA"/>
    <property type="match status" value="1"/>
</dbReference>
<dbReference type="Proteomes" id="UP000192906">
    <property type="component" value="Unassembled WGS sequence"/>
</dbReference>
<evidence type="ECO:0000256" key="2">
    <source>
        <dbReference type="ARBA" id="ARBA00022448"/>
    </source>
</evidence>
<dbReference type="InterPro" id="IPR050492">
    <property type="entry name" value="Bact_metal-bind_prot9"/>
</dbReference>
<dbReference type="PANTHER" id="PTHR42953:SF3">
    <property type="entry name" value="HIGH-AFFINITY ZINC UPTAKE SYSTEM PROTEIN ZNUA"/>
    <property type="match status" value="1"/>
</dbReference>
<sequence>MSTRKFKFIFAILLLLVSTVADAAPLQVTVSIVPQEFFVKKIGGDLVDVNVMVRPGSSPAVYEPQPKQMTQLSNSAIYFAIGVPFEQAWLPRFKSANTNLEIVHLDESVVRQPMQEHIHEGEEHHDHSDNYIADPHIWLAPPLVRIMSLQIRDSLIAADPQHEDIYRKNYYKFAAEIDDLDHELINIFKNSSKPQSFMVYHPSWGYFARTYGLKQIPIELEGKEPSPKEMAQIIDFARNNSVSAIFIQPQFSKKSAQAIASSIGAKILIADPLAANWDENLREAAKSFLGNSR</sequence>
<name>A0A1X7ELX2_9BACT</name>
<evidence type="ECO:0000256" key="1">
    <source>
        <dbReference type="ARBA" id="ARBA00011028"/>
    </source>
</evidence>
<gene>
    <name evidence="5" type="ORF">SAMN06295933_3162</name>
</gene>
<accession>A0A1X7ELX2</accession>
<reference evidence="6" key="1">
    <citation type="submission" date="2017-04" db="EMBL/GenBank/DDBJ databases">
        <authorList>
            <person name="Varghese N."/>
            <person name="Submissions S."/>
        </authorList>
    </citation>
    <scope>NUCLEOTIDE SEQUENCE [LARGE SCALE GENOMIC DNA]</scope>
    <source>
        <strain evidence="6">K3S</strain>
    </source>
</reference>
<dbReference type="PANTHER" id="PTHR42953">
    <property type="entry name" value="HIGH-AFFINITY ZINC UPTAKE SYSTEM PROTEIN ZNUA-RELATED"/>
    <property type="match status" value="1"/>
</dbReference>
<dbReference type="GO" id="GO:0030001">
    <property type="term" value="P:metal ion transport"/>
    <property type="evidence" value="ECO:0007669"/>
    <property type="project" value="InterPro"/>
</dbReference>
<dbReference type="EMBL" id="FWZU01000005">
    <property type="protein sequence ID" value="SMF36213.1"/>
    <property type="molecule type" value="Genomic_DNA"/>
</dbReference>
<dbReference type="RefSeq" id="WP_085103929.1">
    <property type="nucleotide sequence ID" value="NZ_FWZU01000005.1"/>
</dbReference>
<keyword evidence="2" id="KW-0813">Transport</keyword>
<evidence type="ECO:0000313" key="6">
    <source>
        <dbReference type="Proteomes" id="UP000192906"/>
    </source>
</evidence>
<dbReference type="InterPro" id="IPR006127">
    <property type="entry name" value="ZnuA-like"/>
</dbReference>
<keyword evidence="3 4" id="KW-0732">Signal</keyword>
<dbReference type="AlphaFoldDB" id="A0A1X7ELX2"/>
<keyword evidence="6" id="KW-1185">Reference proteome</keyword>
<dbReference type="GO" id="GO:0046872">
    <property type="term" value="F:metal ion binding"/>
    <property type="evidence" value="ECO:0007669"/>
    <property type="project" value="InterPro"/>
</dbReference>
<organism evidence="5 6">
    <name type="scientific">Desulfovibrio gilichinskyi</name>
    <dbReference type="NCBI Taxonomy" id="1519643"/>
    <lineage>
        <taxon>Bacteria</taxon>
        <taxon>Pseudomonadati</taxon>
        <taxon>Thermodesulfobacteriota</taxon>
        <taxon>Desulfovibrionia</taxon>
        <taxon>Desulfovibrionales</taxon>
        <taxon>Desulfovibrionaceae</taxon>
        <taxon>Desulfovibrio</taxon>
    </lineage>
</organism>
<comment type="similarity">
    <text evidence="1">Belongs to the bacterial solute-binding protein 9 family.</text>
</comment>
<evidence type="ECO:0000256" key="3">
    <source>
        <dbReference type="ARBA" id="ARBA00022729"/>
    </source>
</evidence>
<feature type="chain" id="PRO_5013140922" evidence="4">
    <location>
        <begin position="24"/>
        <end position="293"/>
    </location>
</feature>
<dbReference type="Gene3D" id="3.40.50.1980">
    <property type="entry name" value="Nitrogenase molybdenum iron protein domain"/>
    <property type="match status" value="2"/>
</dbReference>
<dbReference type="OrthoDB" id="9810636at2"/>
<protein>
    <submittedName>
        <fullName evidence="5">Zinc transport system substrate-binding protein</fullName>
    </submittedName>
</protein>
<proteinExistence type="inferred from homology"/>
<feature type="signal peptide" evidence="4">
    <location>
        <begin position="1"/>
        <end position="23"/>
    </location>
</feature>
<evidence type="ECO:0000313" key="5">
    <source>
        <dbReference type="EMBL" id="SMF36213.1"/>
    </source>
</evidence>
<dbReference type="STRING" id="1519643.SAMN06295933_3162"/>
<evidence type="ECO:0000256" key="4">
    <source>
        <dbReference type="SAM" id="SignalP"/>
    </source>
</evidence>